<feature type="compositionally biased region" description="Basic residues" evidence="1">
    <location>
        <begin position="150"/>
        <end position="162"/>
    </location>
</feature>
<dbReference type="EMBL" id="WHWC01000015">
    <property type="protein sequence ID" value="KAG8368608.1"/>
    <property type="molecule type" value="Genomic_DNA"/>
</dbReference>
<organism evidence="2 3">
    <name type="scientific">Buddleja alternifolia</name>
    <dbReference type="NCBI Taxonomy" id="168488"/>
    <lineage>
        <taxon>Eukaryota</taxon>
        <taxon>Viridiplantae</taxon>
        <taxon>Streptophyta</taxon>
        <taxon>Embryophyta</taxon>
        <taxon>Tracheophyta</taxon>
        <taxon>Spermatophyta</taxon>
        <taxon>Magnoliopsida</taxon>
        <taxon>eudicotyledons</taxon>
        <taxon>Gunneridae</taxon>
        <taxon>Pentapetalae</taxon>
        <taxon>asterids</taxon>
        <taxon>lamiids</taxon>
        <taxon>Lamiales</taxon>
        <taxon>Scrophulariaceae</taxon>
        <taxon>Buddlejeae</taxon>
        <taxon>Buddleja</taxon>
    </lineage>
</organism>
<feature type="region of interest" description="Disordered" evidence="1">
    <location>
        <begin position="142"/>
        <end position="175"/>
    </location>
</feature>
<evidence type="ECO:0000256" key="1">
    <source>
        <dbReference type="SAM" id="MobiDB-lite"/>
    </source>
</evidence>
<reference evidence="2" key="1">
    <citation type="submission" date="2019-10" db="EMBL/GenBank/DDBJ databases">
        <authorList>
            <person name="Zhang R."/>
            <person name="Pan Y."/>
            <person name="Wang J."/>
            <person name="Ma R."/>
            <person name="Yu S."/>
        </authorList>
    </citation>
    <scope>NUCLEOTIDE SEQUENCE</scope>
    <source>
        <strain evidence="2">LA-IB0</strain>
        <tissue evidence="2">Leaf</tissue>
    </source>
</reference>
<dbReference type="AlphaFoldDB" id="A0AAV6WDA7"/>
<keyword evidence="3" id="KW-1185">Reference proteome</keyword>
<evidence type="ECO:0000313" key="3">
    <source>
        <dbReference type="Proteomes" id="UP000826271"/>
    </source>
</evidence>
<comment type="caution">
    <text evidence="2">The sequence shown here is derived from an EMBL/GenBank/DDBJ whole genome shotgun (WGS) entry which is preliminary data.</text>
</comment>
<evidence type="ECO:0000313" key="2">
    <source>
        <dbReference type="EMBL" id="KAG8368608.1"/>
    </source>
</evidence>
<dbReference type="Pfam" id="PF14223">
    <property type="entry name" value="Retrotran_gag_2"/>
    <property type="match status" value="1"/>
</dbReference>
<evidence type="ECO:0008006" key="4">
    <source>
        <dbReference type="Google" id="ProtNLM"/>
    </source>
</evidence>
<name>A0AAV6WDA7_9LAMI</name>
<dbReference type="Proteomes" id="UP000826271">
    <property type="component" value="Unassembled WGS sequence"/>
</dbReference>
<protein>
    <recommendedName>
        <fullName evidence="4">UBN2 domain-containing protein</fullName>
    </recommendedName>
</protein>
<gene>
    <name evidence="2" type="ORF">BUALT_Bualt15G0063100</name>
</gene>
<sequence length="175" mass="19676">MANSASTVSLHSHATSVTVFNGLNFSEWREQVNFHLGVLDLDLALLEEKPADITDESSDTEKLKRKAWDRSNRLSRLKSLGMTVDDSFLVQFILNSLLPEYGPFQINYNTIKDKWDVNELSSKLTQEETRLKAQGGHTVNLVGQGASKVLKPKSKKFKKKGPAKVPQVTNEHRPK</sequence>
<accession>A0AAV6WDA7</accession>
<proteinExistence type="predicted"/>